<keyword evidence="4" id="KW-1185">Reference proteome</keyword>
<gene>
    <name evidence="3" type="ORF">NEMVEDRAFT_v1g241628</name>
</gene>
<feature type="domain" description="PDZ" evidence="2">
    <location>
        <begin position="525"/>
        <end position="610"/>
    </location>
</feature>
<dbReference type="InParanoid" id="A7RYT8"/>
<dbReference type="SUPFAM" id="SSF50156">
    <property type="entry name" value="PDZ domain-like"/>
    <property type="match status" value="1"/>
</dbReference>
<accession>A7RYT8</accession>
<proteinExistence type="predicted"/>
<dbReference type="STRING" id="45351.A7RYT8"/>
<dbReference type="GO" id="GO:0007098">
    <property type="term" value="P:centrosome cycle"/>
    <property type="evidence" value="ECO:0000318"/>
    <property type="project" value="GO_Central"/>
</dbReference>
<organism evidence="3 4">
    <name type="scientific">Nematostella vectensis</name>
    <name type="common">Starlet sea anemone</name>
    <dbReference type="NCBI Taxonomy" id="45351"/>
    <lineage>
        <taxon>Eukaryota</taxon>
        <taxon>Metazoa</taxon>
        <taxon>Cnidaria</taxon>
        <taxon>Anthozoa</taxon>
        <taxon>Hexacorallia</taxon>
        <taxon>Actiniaria</taxon>
        <taxon>Edwardsiidae</taxon>
        <taxon>Nematostella</taxon>
    </lineage>
</organism>
<feature type="region of interest" description="Disordered" evidence="1">
    <location>
        <begin position="257"/>
        <end position="282"/>
    </location>
</feature>
<feature type="compositionally biased region" description="Basic residues" evidence="1">
    <location>
        <begin position="320"/>
        <end position="332"/>
    </location>
</feature>
<dbReference type="OrthoDB" id="10058001at2759"/>
<sequence>MEKQIGSSRLQASVNGESYRRECKLYSPYRAKSLMELSAEHKNSFSASMGDLSLINNSSFYHRRSVMFEEDLSAHEAILQRARSRFRELELKYPDIFKKTTPRNSSFFGANGRSSSVQGMHRVGLKTASNNVRFARSHVELETDHQRNQNWTHLSEEFSLRTRKTRPPPLSQAIRSSHLEGSCDSAFDEIESTTARITPDRSPNNGCEPGKNSNLFLYPGDSLESDKDSGISTDRPFIPQARVVRANRPVTLAVDSRLPVSKSQSLSTLDTNDEGRDVRGVSARSAVDRRGILKSAAYRNQGIKTGSLDLPHASSGPYSKHTHSNRRSRHGNQNKSEIYQRMSQYSNYGSQDEGTNSDAETIYSTQSEVLARHHLSARQQFLSTYNLDNESFESIKANRIQKAKSLPNLDYEGSTFDQAPGFRSEQVDFSNAKKKKKRILQRFGRRSGLYIVNDTPELDKPKLPAGKKQKLSKKLKKKKSVDAARHITESTKDWFDHTTAVSRPTGGQSLGRVVTMREDIGMAYEIELQKPDNGLFGFFIQKGYKQFNKGIFISRIMDSSSAKFLAGLLNPGDEVLEINGQSTKTKTTAEVHNIMASSDRLLLTVMPYTGRKDW</sequence>
<dbReference type="Proteomes" id="UP000001593">
    <property type="component" value="Unassembled WGS sequence"/>
</dbReference>
<feature type="region of interest" description="Disordered" evidence="1">
    <location>
        <begin position="159"/>
        <end position="178"/>
    </location>
</feature>
<dbReference type="AlphaFoldDB" id="A7RYT8"/>
<dbReference type="PANTHER" id="PTHR14102:SF11">
    <property type="entry name" value="LD29223P"/>
    <property type="match status" value="1"/>
</dbReference>
<dbReference type="InterPro" id="IPR001478">
    <property type="entry name" value="PDZ"/>
</dbReference>
<evidence type="ECO:0000256" key="1">
    <source>
        <dbReference type="SAM" id="MobiDB-lite"/>
    </source>
</evidence>
<dbReference type="SMART" id="SM00228">
    <property type="entry name" value="PDZ"/>
    <property type="match status" value="1"/>
</dbReference>
<dbReference type="Gene3D" id="2.30.42.10">
    <property type="match status" value="1"/>
</dbReference>
<dbReference type="OMA" id="GFFIQKG"/>
<feature type="compositionally biased region" description="Polar residues" evidence="1">
    <location>
        <begin position="261"/>
        <end position="270"/>
    </location>
</feature>
<evidence type="ECO:0000259" key="2">
    <source>
        <dbReference type="PROSITE" id="PS50106"/>
    </source>
</evidence>
<evidence type="ECO:0000313" key="3">
    <source>
        <dbReference type="EMBL" id="EDO43380.1"/>
    </source>
</evidence>
<dbReference type="InterPro" id="IPR036034">
    <property type="entry name" value="PDZ_sf"/>
</dbReference>
<dbReference type="PROSITE" id="PS50106">
    <property type="entry name" value="PDZ"/>
    <property type="match status" value="1"/>
</dbReference>
<dbReference type="EMBL" id="DS469554">
    <property type="protein sequence ID" value="EDO43380.1"/>
    <property type="molecule type" value="Genomic_DNA"/>
</dbReference>
<protein>
    <recommendedName>
        <fullName evidence="2">PDZ domain-containing protein</fullName>
    </recommendedName>
</protein>
<dbReference type="HOGENOM" id="CLU_445040_0_0_1"/>
<dbReference type="PANTHER" id="PTHR14102">
    <property type="entry name" value="PAR-6-RELATED"/>
    <property type="match status" value="1"/>
</dbReference>
<name>A7RYT8_NEMVE</name>
<reference evidence="3 4" key="1">
    <citation type="journal article" date="2007" name="Science">
        <title>Sea anemone genome reveals ancestral eumetazoan gene repertoire and genomic organization.</title>
        <authorList>
            <person name="Putnam N.H."/>
            <person name="Srivastava M."/>
            <person name="Hellsten U."/>
            <person name="Dirks B."/>
            <person name="Chapman J."/>
            <person name="Salamov A."/>
            <person name="Terry A."/>
            <person name="Shapiro H."/>
            <person name="Lindquist E."/>
            <person name="Kapitonov V.V."/>
            <person name="Jurka J."/>
            <person name="Genikhovich G."/>
            <person name="Grigoriev I.V."/>
            <person name="Lucas S.M."/>
            <person name="Steele R.E."/>
            <person name="Finnerty J.R."/>
            <person name="Technau U."/>
            <person name="Martindale M.Q."/>
            <person name="Rokhsar D.S."/>
        </authorList>
    </citation>
    <scope>NUCLEOTIDE SEQUENCE [LARGE SCALE GENOMIC DNA]</scope>
    <source>
        <strain evidence="4">CH2 X CH6</strain>
    </source>
</reference>
<dbReference type="eggNOG" id="KOG3606">
    <property type="taxonomic scope" value="Eukaryota"/>
</dbReference>
<feature type="region of interest" description="Disordered" evidence="1">
    <location>
        <begin position="304"/>
        <end position="335"/>
    </location>
</feature>
<dbReference type="Pfam" id="PF00595">
    <property type="entry name" value="PDZ"/>
    <property type="match status" value="1"/>
</dbReference>
<dbReference type="InterPro" id="IPR051741">
    <property type="entry name" value="PAR6_homolog"/>
</dbReference>
<dbReference type="KEGG" id="nve:5515351"/>
<evidence type="ECO:0000313" key="4">
    <source>
        <dbReference type="Proteomes" id="UP000001593"/>
    </source>
</evidence>